<protein>
    <submittedName>
        <fullName evidence="1">Uncharacterized protein</fullName>
    </submittedName>
</protein>
<dbReference type="AlphaFoldDB" id="A0A6A5YVK8"/>
<dbReference type="Gene3D" id="3.20.20.80">
    <property type="entry name" value="Glycosidases"/>
    <property type="match status" value="1"/>
</dbReference>
<dbReference type="OrthoDB" id="3012298at2759"/>
<name>A0A6A5YVK8_9PLEO</name>
<sequence length="347" mass="39137">MVFTDLHHPYVGAHIGLYEPSPDNGVSWGAETKPPARYDQIRFDAVDVLHVGSFITTKEGHLSIGGSEDQPGGKKFNYAHRFEYIVKKARKMNPNIRIIAEQMFSGNEAYDNLGKDPHKITTMVDIFTNSVRDFLLAWQAKPDVVFEGKLVSLRIDGYDVDYEGEVVKPFTHDLLTKLHEKLNTDQKRPFSVGITPYKTDEDQFLNSSMAKSCDFVNMQRYDGGKYTMPKDYLEQGAIEGLDPAKLVYGIQIETPSLNAVANDTIEKIAEAPWTKIEGKRVAGIWTWRLGSTPWESENLIQVWLYNLVHGKKADGTSDLSFVPLMHQGKVPDLNTVKQDWQKRGGAV</sequence>
<evidence type="ECO:0000313" key="2">
    <source>
        <dbReference type="Proteomes" id="UP000799770"/>
    </source>
</evidence>
<dbReference type="SUPFAM" id="SSF51445">
    <property type="entry name" value="(Trans)glycosidases"/>
    <property type="match status" value="1"/>
</dbReference>
<accession>A0A6A5YVK8</accession>
<dbReference type="Proteomes" id="UP000799770">
    <property type="component" value="Unassembled WGS sequence"/>
</dbReference>
<organism evidence="1 2">
    <name type="scientific">Lophiotrema nucula</name>
    <dbReference type="NCBI Taxonomy" id="690887"/>
    <lineage>
        <taxon>Eukaryota</taxon>
        <taxon>Fungi</taxon>
        <taxon>Dikarya</taxon>
        <taxon>Ascomycota</taxon>
        <taxon>Pezizomycotina</taxon>
        <taxon>Dothideomycetes</taxon>
        <taxon>Pleosporomycetidae</taxon>
        <taxon>Pleosporales</taxon>
        <taxon>Lophiotremataceae</taxon>
        <taxon>Lophiotrema</taxon>
    </lineage>
</organism>
<gene>
    <name evidence="1" type="ORF">BDV96DRAFT_603360</name>
</gene>
<keyword evidence="2" id="KW-1185">Reference proteome</keyword>
<dbReference type="EMBL" id="ML977335">
    <property type="protein sequence ID" value="KAF2111249.1"/>
    <property type="molecule type" value="Genomic_DNA"/>
</dbReference>
<dbReference type="InterPro" id="IPR017853">
    <property type="entry name" value="GH"/>
</dbReference>
<reference evidence="1" key="1">
    <citation type="journal article" date="2020" name="Stud. Mycol.">
        <title>101 Dothideomycetes genomes: a test case for predicting lifestyles and emergence of pathogens.</title>
        <authorList>
            <person name="Haridas S."/>
            <person name="Albert R."/>
            <person name="Binder M."/>
            <person name="Bloem J."/>
            <person name="Labutti K."/>
            <person name="Salamov A."/>
            <person name="Andreopoulos B."/>
            <person name="Baker S."/>
            <person name="Barry K."/>
            <person name="Bills G."/>
            <person name="Bluhm B."/>
            <person name="Cannon C."/>
            <person name="Castanera R."/>
            <person name="Culley D."/>
            <person name="Daum C."/>
            <person name="Ezra D."/>
            <person name="Gonzalez J."/>
            <person name="Henrissat B."/>
            <person name="Kuo A."/>
            <person name="Liang C."/>
            <person name="Lipzen A."/>
            <person name="Lutzoni F."/>
            <person name="Magnuson J."/>
            <person name="Mondo S."/>
            <person name="Nolan M."/>
            <person name="Ohm R."/>
            <person name="Pangilinan J."/>
            <person name="Park H.-J."/>
            <person name="Ramirez L."/>
            <person name="Alfaro M."/>
            <person name="Sun H."/>
            <person name="Tritt A."/>
            <person name="Yoshinaga Y."/>
            <person name="Zwiers L.-H."/>
            <person name="Turgeon B."/>
            <person name="Goodwin S."/>
            <person name="Spatafora J."/>
            <person name="Crous P."/>
            <person name="Grigoriev I."/>
        </authorList>
    </citation>
    <scope>NUCLEOTIDE SEQUENCE</scope>
    <source>
        <strain evidence="1">CBS 627.86</strain>
    </source>
</reference>
<evidence type="ECO:0000313" key="1">
    <source>
        <dbReference type="EMBL" id="KAF2111249.1"/>
    </source>
</evidence>
<proteinExistence type="predicted"/>